<keyword evidence="1" id="KW-0472">Membrane</keyword>
<dbReference type="EMBL" id="DF952380">
    <property type="protein sequence ID" value="GAN45322.1"/>
    <property type="molecule type" value="Genomic_DNA"/>
</dbReference>
<sequence>MAAAPLRAQAAPAARPVRARAWLKRLHLWFGLSAGLAFALVALSGTALAFQRELLLWQHPELRRPLPDRAQLAAVLDTLGGAARPAGLTALDLPTPALPVWQLYFADGARRYLDPQTGALLLTRTPSNDALLWLRELHTHLLAGARGEQVLGGVGLLALFLLLSGLWLWWPRRGALLSSLRPHAQPPTRRWLSWHRSLGALALPLLLTVTATGTAMVYHAPTRAALRAAFADAPEPAPPPLLVPQARPFDWNATLAAAEAALPGAALRRLVLPGARDAKVAIRAQAAGERHPVGRSVIWLDPYRGRVLGVRDATRQGAGARMSDNIYPLHMGAAGGGAWRALVALAGLLPSLLLVSGFLFWRARKRAARGGIAAQRRCRR</sequence>
<dbReference type="OrthoDB" id="9776609at2"/>
<feature type="transmembrane region" description="Helical" evidence="1">
    <location>
        <begin position="28"/>
        <end position="50"/>
    </location>
</feature>
<dbReference type="EMBL" id="DF970150">
    <property type="protein sequence ID" value="GAP65104.1"/>
    <property type="molecule type" value="Genomic_DNA"/>
</dbReference>
<name>A0A0K8QJU4_9GAMM</name>
<proteinExistence type="predicted"/>
<feature type="transmembrane region" description="Helical" evidence="1">
    <location>
        <begin position="150"/>
        <end position="170"/>
    </location>
</feature>
<evidence type="ECO:0000256" key="1">
    <source>
        <dbReference type="SAM" id="Phobius"/>
    </source>
</evidence>
<keyword evidence="1" id="KW-0812">Transmembrane</keyword>
<evidence type="ECO:0000313" key="3">
    <source>
        <dbReference type="EMBL" id="GAP65104.1"/>
    </source>
</evidence>
<feature type="transmembrane region" description="Helical" evidence="1">
    <location>
        <begin position="338"/>
        <end position="361"/>
    </location>
</feature>
<evidence type="ECO:0000313" key="2">
    <source>
        <dbReference type="EMBL" id="GAN45322.1"/>
    </source>
</evidence>
<dbReference type="RefSeq" id="WP_062534588.1">
    <property type="nucleotide sequence ID" value="NZ_DF970150.1"/>
</dbReference>
<evidence type="ECO:0000313" key="4">
    <source>
        <dbReference type="Proteomes" id="UP000253740"/>
    </source>
</evidence>
<dbReference type="Proteomes" id="UP000253740">
    <property type="component" value="Unassembled WGS sequence"/>
</dbReference>
<dbReference type="AlphaFoldDB" id="A0A0K8QJU4"/>
<reference evidence="3" key="2">
    <citation type="submission" date="2015-08" db="EMBL/GenBank/DDBJ databases">
        <title>Complete DNA Sequence of Pseudomonas syringae pv. actinidiae, the Causal Agent of Kiwifruit Canker Disease.</title>
        <authorList>
            <person name="Rikkerink E.H.A."/>
            <person name="Fineran P.C."/>
        </authorList>
    </citation>
    <scope>NUCLEOTIDE SEQUENCE</scope>
    <source>
        <strain evidence="3">SkMP5</strain>
    </source>
</reference>
<dbReference type="HOGENOM" id="CLU_031962_4_2_6"/>
<keyword evidence="4" id="KW-1185">Reference proteome</keyword>
<dbReference type="PANTHER" id="PTHR34219:SF3">
    <property type="entry name" value="BLL7967 PROTEIN"/>
    <property type="match status" value="1"/>
</dbReference>
<dbReference type="InterPro" id="IPR005625">
    <property type="entry name" value="PepSY-ass_TM"/>
</dbReference>
<reference evidence="2" key="1">
    <citation type="submission" date="2015-03" db="EMBL/GenBank/DDBJ databases">
        <title>Draft genome sequence of Mizugakiibacter sediminis skMP5.</title>
        <authorList>
            <person name="Watanabe T."/>
            <person name="Kojima H."/>
            <person name="Fukui M."/>
        </authorList>
    </citation>
    <scope>NUCLEOTIDE SEQUENCE</scope>
    <source>
        <strain evidence="2">SkMP5</strain>
    </source>
</reference>
<dbReference type="Pfam" id="PF03929">
    <property type="entry name" value="PepSY_TM"/>
    <property type="match status" value="1"/>
</dbReference>
<gene>
    <name evidence="2" type="ORF">MBSD_1868</name>
    <name evidence="3" type="ORF">MBSD_n0393</name>
</gene>
<keyword evidence="1" id="KW-1133">Transmembrane helix</keyword>
<accession>A0A0K8QJU4</accession>
<protein>
    <submittedName>
        <fullName evidence="2">Peptidase</fullName>
    </submittedName>
</protein>
<feature type="transmembrane region" description="Helical" evidence="1">
    <location>
        <begin position="198"/>
        <end position="218"/>
    </location>
</feature>
<dbReference type="PANTHER" id="PTHR34219">
    <property type="entry name" value="IRON-REGULATED INNER MEMBRANE PROTEIN-RELATED"/>
    <property type="match status" value="1"/>
</dbReference>
<organism evidence="3">
    <name type="scientific">Mizugakiibacter sediminis</name>
    <dbReference type="NCBI Taxonomy" id="1475481"/>
    <lineage>
        <taxon>Bacteria</taxon>
        <taxon>Pseudomonadati</taxon>
        <taxon>Pseudomonadota</taxon>
        <taxon>Gammaproteobacteria</taxon>
        <taxon>Lysobacterales</taxon>
        <taxon>Rhodanobacteraceae</taxon>
        <taxon>Mizugakiibacter</taxon>
    </lineage>
</organism>